<dbReference type="InterPro" id="IPR009057">
    <property type="entry name" value="Homeodomain-like_sf"/>
</dbReference>
<evidence type="ECO:0000256" key="5">
    <source>
        <dbReference type="ARBA" id="ARBA00023155"/>
    </source>
</evidence>
<dbReference type="AlphaFoldDB" id="Q60FA5"/>
<dbReference type="PRINTS" id="PR00031">
    <property type="entry name" value="HTHREPRESSR"/>
</dbReference>
<evidence type="ECO:0000256" key="2">
    <source>
        <dbReference type="ARBA" id="ARBA00010341"/>
    </source>
</evidence>
<dbReference type="PROSITE" id="PS00027">
    <property type="entry name" value="HOMEOBOX_1"/>
    <property type="match status" value="1"/>
</dbReference>
<comment type="subcellular location">
    <subcellularLocation>
        <location evidence="1 7 8">Nucleus</location>
    </subcellularLocation>
</comment>
<dbReference type="GO" id="GO:0030154">
    <property type="term" value="P:cell differentiation"/>
    <property type="evidence" value="ECO:0007669"/>
    <property type="project" value="TreeGrafter"/>
</dbReference>
<dbReference type="FunFam" id="1.10.10.60:FF:000574">
    <property type="entry name" value="Homeobox protein CHOX-CAD2"/>
    <property type="match status" value="1"/>
</dbReference>
<dbReference type="GO" id="GO:0009948">
    <property type="term" value="P:anterior/posterior axis specification"/>
    <property type="evidence" value="ECO:0007669"/>
    <property type="project" value="TreeGrafter"/>
</dbReference>
<sequence length="156" mass="17574">YRVVYSELQKVELEKEFLYNQYITIQRKAELATSIGLSDLQVKIWFQNRRAKERKTKRKSSSDDSSRSGHGPVGGASGAAGGAKNDGGAASRLGMRQQLQQQQQTHHHHHQPHHSQQQLLQQQQRCADVIKMETVGHAHDLMTSSMSHAANIYSMN</sequence>
<name>Q60FA5_TUBTU</name>
<dbReference type="GO" id="GO:0009887">
    <property type="term" value="P:animal organ morphogenesis"/>
    <property type="evidence" value="ECO:0007669"/>
    <property type="project" value="TreeGrafter"/>
</dbReference>
<feature type="region of interest" description="Disordered" evidence="9">
    <location>
        <begin position="51"/>
        <end position="123"/>
    </location>
</feature>
<evidence type="ECO:0000256" key="1">
    <source>
        <dbReference type="ARBA" id="ARBA00004123"/>
    </source>
</evidence>
<evidence type="ECO:0000256" key="4">
    <source>
        <dbReference type="ARBA" id="ARBA00023125"/>
    </source>
</evidence>
<comment type="similarity">
    <text evidence="2">Belongs to the Caudal homeobox family.</text>
</comment>
<dbReference type="EMBL" id="AB192891">
    <property type="protein sequence ID" value="BAD60881.1"/>
    <property type="molecule type" value="mRNA"/>
</dbReference>
<evidence type="ECO:0000259" key="10">
    <source>
        <dbReference type="PROSITE" id="PS50071"/>
    </source>
</evidence>
<feature type="compositionally biased region" description="Low complexity" evidence="9">
    <location>
        <begin position="114"/>
        <end position="123"/>
    </location>
</feature>
<protein>
    <submittedName>
        <fullName evidence="11">Caudal</fullName>
    </submittedName>
</protein>
<dbReference type="PRINTS" id="PR00024">
    <property type="entry name" value="HOMEOBOX"/>
</dbReference>
<evidence type="ECO:0000313" key="11">
    <source>
        <dbReference type="EMBL" id="BAD60881.1"/>
    </source>
</evidence>
<evidence type="ECO:0000256" key="9">
    <source>
        <dbReference type="SAM" id="MobiDB-lite"/>
    </source>
</evidence>
<evidence type="ECO:0000256" key="6">
    <source>
        <dbReference type="ARBA" id="ARBA00023242"/>
    </source>
</evidence>
<keyword evidence="6 7" id="KW-0539">Nucleus</keyword>
<dbReference type="Pfam" id="PF00046">
    <property type="entry name" value="Homeodomain"/>
    <property type="match status" value="1"/>
</dbReference>
<dbReference type="GO" id="GO:0000977">
    <property type="term" value="F:RNA polymerase II transcription regulatory region sequence-specific DNA binding"/>
    <property type="evidence" value="ECO:0007669"/>
    <property type="project" value="TreeGrafter"/>
</dbReference>
<dbReference type="GO" id="GO:0000981">
    <property type="term" value="F:DNA-binding transcription factor activity, RNA polymerase II-specific"/>
    <property type="evidence" value="ECO:0007669"/>
    <property type="project" value="InterPro"/>
</dbReference>
<feature type="non-terminal residue" evidence="11">
    <location>
        <position position="1"/>
    </location>
</feature>
<feature type="compositionally biased region" description="Gly residues" evidence="9">
    <location>
        <begin position="71"/>
        <end position="85"/>
    </location>
</feature>
<feature type="DNA-binding region" description="Homeobox" evidence="7">
    <location>
        <begin position="3"/>
        <end position="57"/>
    </location>
</feature>
<dbReference type="SUPFAM" id="SSF46689">
    <property type="entry name" value="Homeodomain-like"/>
    <property type="match status" value="1"/>
</dbReference>
<keyword evidence="3" id="KW-0217">Developmental protein</keyword>
<organism evidence="11">
    <name type="scientific">Tubifex tubifex</name>
    <name type="common">Sludge worm</name>
    <name type="synonym">Lumbricus tubifex</name>
    <dbReference type="NCBI Taxonomy" id="6386"/>
    <lineage>
        <taxon>Eukaryota</taxon>
        <taxon>Metazoa</taxon>
        <taxon>Spiralia</taxon>
        <taxon>Lophotrochozoa</taxon>
        <taxon>Annelida</taxon>
        <taxon>Clitellata</taxon>
        <taxon>Oligochaeta</taxon>
        <taxon>Tubificida</taxon>
        <taxon>Tubificina</taxon>
        <taxon>Naididae</taxon>
        <taxon>Tubificinae</taxon>
        <taxon>Tubifex</taxon>
    </lineage>
</organism>
<dbReference type="PANTHER" id="PTHR24332">
    <property type="entry name" value="HOMEOBOX PROTEIN CDX"/>
    <property type="match status" value="1"/>
</dbReference>
<gene>
    <name evidence="11" type="primary">cdx</name>
</gene>
<dbReference type="PROSITE" id="PS50071">
    <property type="entry name" value="HOMEOBOX_2"/>
    <property type="match status" value="1"/>
</dbReference>
<dbReference type="PANTHER" id="PTHR24332:SF9">
    <property type="entry name" value="HOMEOTIC PROTEIN CAUDAL"/>
    <property type="match status" value="1"/>
</dbReference>
<dbReference type="InterPro" id="IPR017970">
    <property type="entry name" value="Homeobox_CS"/>
</dbReference>
<evidence type="ECO:0000256" key="7">
    <source>
        <dbReference type="PROSITE-ProRule" id="PRU00108"/>
    </source>
</evidence>
<keyword evidence="5 7" id="KW-0371">Homeobox</keyword>
<dbReference type="Gene3D" id="1.10.10.60">
    <property type="entry name" value="Homeodomain-like"/>
    <property type="match status" value="1"/>
</dbReference>
<proteinExistence type="evidence at transcript level"/>
<dbReference type="CDD" id="cd00086">
    <property type="entry name" value="homeodomain"/>
    <property type="match status" value="1"/>
</dbReference>
<feature type="domain" description="Homeobox" evidence="10">
    <location>
        <begin position="1"/>
        <end position="56"/>
    </location>
</feature>
<evidence type="ECO:0000256" key="8">
    <source>
        <dbReference type="RuleBase" id="RU000682"/>
    </source>
</evidence>
<dbReference type="InterPro" id="IPR000047">
    <property type="entry name" value="HTH_motif"/>
</dbReference>
<keyword evidence="4 7" id="KW-0238">DNA-binding</keyword>
<reference evidence="11" key="1">
    <citation type="journal article" date="2005" name="Dev. Genes Evol.">
        <title>Differential expression of caudal and dorsal genes in the teloblast lineages of the oligochaete annelid Tubifex tubifex.</title>
        <authorList>
            <person name="Matsuo K."/>
            <person name="Yoshida H."/>
            <person name="Shimizu T."/>
        </authorList>
    </citation>
    <scope>NUCLEOTIDE SEQUENCE</scope>
</reference>
<dbReference type="GO" id="GO:0005634">
    <property type="term" value="C:nucleus"/>
    <property type="evidence" value="ECO:0007669"/>
    <property type="project" value="UniProtKB-SubCell"/>
</dbReference>
<accession>Q60FA5</accession>
<dbReference type="InterPro" id="IPR020479">
    <property type="entry name" value="HD_metazoa"/>
</dbReference>
<evidence type="ECO:0000256" key="3">
    <source>
        <dbReference type="ARBA" id="ARBA00022473"/>
    </source>
</evidence>
<dbReference type="SMART" id="SM00389">
    <property type="entry name" value="HOX"/>
    <property type="match status" value="1"/>
</dbReference>
<dbReference type="InterPro" id="IPR001356">
    <property type="entry name" value="HD"/>
</dbReference>
<dbReference type="InterPro" id="IPR047152">
    <property type="entry name" value="Caudal_homeobox"/>
</dbReference>